<protein>
    <submittedName>
        <fullName evidence="2">CdaR family protein</fullName>
    </submittedName>
    <submittedName>
        <fullName evidence="3">YbbR-like domain-containing protein</fullName>
    </submittedName>
</protein>
<reference evidence="2" key="3">
    <citation type="submission" date="2023-01" db="EMBL/GenBank/DDBJ databases">
        <title>Human gut microbiome strain richness.</title>
        <authorList>
            <person name="Chen-Liaw A."/>
        </authorList>
    </citation>
    <scope>NUCLEOTIDE SEQUENCE</scope>
    <source>
        <strain evidence="2">1001095st1_G4_1001095IJ_161003</strain>
    </source>
</reference>
<evidence type="ECO:0000313" key="5">
    <source>
        <dbReference type="Proteomes" id="UP000439678"/>
    </source>
</evidence>
<comment type="caution">
    <text evidence="1">The sequence shown here is derived from an EMBL/GenBank/DDBJ whole genome shotgun (WGS) entry which is preliminary data.</text>
</comment>
<dbReference type="AlphaFoldDB" id="A0A074ISY6"/>
<dbReference type="InterPro" id="IPR053154">
    <property type="entry name" value="c-di-AMP_regulator"/>
</dbReference>
<dbReference type="Proteomes" id="UP000027855">
    <property type="component" value="Unassembled WGS sequence"/>
</dbReference>
<sequence>MKRFVNFFKNDRLWQMLVALFFAVVLFFTAWSGNTQNKNNSSSASNTFTQTVESVPVDIKYDSDKYFISGYSYDAEVYLTATTQLALTTETSSDTRHFKLVADLSNLGQGTSRVPIQVKDLPAGMSAQVSPSTLTATIGKKASKTFDVVANITSDKLANGYEVKKVSLDATKVEVTSSEDIINQIDHVQAVLEGDSNLSEDYDGNLVLQAVSTNGTVLASSISPAKVHAKISLRKLSKSVPVKVELTGDKASNVSSISYSFNRGHVTIVGSQEAMDKIDSITVPVDISQVTKDTSKTIDLKAEGVTVQPGTVKVNLKVTQK</sequence>
<proteinExistence type="predicted"/>
<dbReference type="InterPro" id="IPR012505">
    <property type="entry name" value="YbbR"/>
</dbReference>
<evidence type="ECO:0000313" key="1">
    <source>
        <dbReference type="EMBL" id="KEO46192.1"/>
    </source>
</evidence>
<dbReference type="KEGG" id="strs:SSAL8618_04365"/>
<dbReference type="EMBL" id="JJMT01000006">
    <property type="protein sequence ID" value="KEO46192.1"/>
    <property type="molecule type" value="Genomic_DNA"/>
</dbReference>
<dbReference type="Proteomes" id="UP001210204">
    <property type="component" value="Unassembled WGS sequence"/>
</dbReference>
<name>A0A074ISY6_STRSL</name>
<gene>
    <name evidence="1" type="ORF">DL07_09820</name>
    <name evidence="3" type="ORF">GMC65_00365</name>
    <name evidence="2" type="ORF">PNU26_00570</name>
</gene>
<evidence type="ECO:0000313" key="4">
    <source>
        <dbReference type="Proteomes" id="UP000027855"/>
    </source>
</evidence>
<accession>A0A074ISY6</accession>
<dbReference type="EMBL" id="WMYO01000001">
    <property type="protein sequence ID" value="MTR26835.1"/>
    <property type="molecule type" value="Genomic_DNA"/>
</dbReference>
<dbReference type="KEGG" id="ssah:HSISS4_00715"/>
<dbReference type="Gene3D" id="2.170.120.40">
    <property type="entry name" value="YbbR-like domain"/>
    <property type="match status" value="2"/>
</dbReference>
<dbReference type="PATRIC" id="fig|1304.173.peg.829"/>
<evidence type="ECO:0000313" key="2">
    <source>
        <dbReference type="EMBL" id="MDB8612899.1"/>
    </source>
</evidence>
<evidence type="ECO:0000313" key="3">
    <source>
        <dbReference type="EMBL" id="MTR26835.1"/>
    </source>
</evidence>
<reference evidence="3 5" key="2">
    <citation type="journal article" date="2019" name="Nat. Med.">
        <title>A library of human gut bacterial isolates paired with longitudinal multiomics data enables mechanistic microbiome research.</title>
        <authorList>
            <person name="Poyet M."/>
            <person name="Groussin M."/>
            <person name="Gibbons S.M."/>
            <person name="Avila-Pacheco J."/>
            <person name="Jiang X."/>
            <person name="Kearney S.M."/>
            <person name="Perrotta A.R."/>
            <person name="Berdy B."/>
            <person name="Zhao S."/>
            <person name="Lieberman T.D."/>
            <person name="Swanson P.K."/>
            <person name="Smith M."/>
            <person name="Roesemann S."/>
            <person name="Alexander J.E."/>
            <person name="Rich S.A."/>
            <person name="Livny J."/>
            <person name="Vlamakis H."/>
            <person name="Clish C."/>
            <person name="Bullock K."/>
            <person name="Deik A."/>
            <person name="Scott J."/>
            <person name="Pierce K.A."/>
            <person name="Xavier R.J."/>
            <person name="Alm E.J."/>
        </authorList>
    </citation>
    <scope>NUCLEOTIDE SEQUENCE [LARGE SCALE GENOMIC DNA]</scope>
    <source>
        <strain evidence="3 5">BIOML-A4</strain>
    </source>
</reference>
<dbReference type="EMBL" id="JAQMJT010000001">
    <property type="protein sequence ID" value="MDB8612899.1"/>
    <property type="molecule type" value="Genomic_DNA"/>
</dbReference>
<dbReference type="Proteomes" id="UP000439678">
    <property type="component" value="Unassembled WGS sequence"/>
</dbReference>
<dbReference type="Pfam" id="PF07949">
    <property type="entry name" value="YbbR"/>
    <property type="match status" value="3"/>
</dbReference>
<dbReference type="RefSeq" id="WP_002890696.1">
    <property type="nucleotide sequence ID" value="NZ_BPPT01000007.1"/>
</dbReference>
<dbReference type="PANTHER" id="PTHR37804">
    <property type="entry name" value="CDAA REGULATORY PROTEIN CDAR"/>
    <property type="match status" value="1"/>
</dbReference>
<organism evidence="1 4">
    <name type="scientific">Streptococcus salivarius</name>
    <dbReference type="NCBI Taxonomy" id="1304"/>
    <lineage>
        <taxon>Bacteria</taxon>
        <taxon>Bacillati</taxon>
        <taxon>Bacillota</taxon>
        <taxon>Bacilli</taxon>
        <taxon>Lactobacillales</taxon>
        <taxon>Streptococcaceae</taxon>
        <taxon>Streptococcus</taxon>
    </lineage>
</organism>
<reference evidence="1 4" key="1">
    <citation type="submission" date="2014-04" db="EMBL/GenBank/DDBJ databases">
        <title>Variable characteristics of bacteriocin-producing Streptococcus salivarius strains isolated from Malaysian subjects.</title>
        <authorList>
            <person name="Philip K."/>
            <person name="Barbour A."/>
        </authorList>
    </citation>
    <scope>NUCLEOTIDE SEQUENCE [LARGE SCALE GENOMIC DNA]</scope>
    <source>
        <strain evidence="1 4">NU10</strain>
    </source>
</reference>
<dbReference type="PANTHER" id="PTHR37804:SF1">
    <property type="entry name" value="CDAA REGULATORY PROTEIN CDAR"/>
    <property type="match status" value="1"/>
</dbReference>
<dbReference type="Gene3D" id="2.170.120.30">
    <property type="match status" value="1"/>
</dbReference>